<organism evidence="1 2">
    <name type="scientific">Coffea canephora</name>
    <name type="common">Robusta coffee</name>
    <dbReference type="NCBI Taxonomy" id="49390"/>
    <lineage>
        <taxon>Eukaryota</taxon>
        <taxon>Viridiplantae</taxon>
        <taxon>Streptophyta</taxon>
        <taxon>Embryophyta</taxon>
        <taxon>Tracheophyta</taxon>
        <taxon>Spermatophyta</taxon>
        <taxon>Magnoliopsida</taxon>
        <taxon>eudicotyledons</taxon>
        <taxon>Gunneridae</taxon>
        <taxon>Pentapetalae</taxon>
        <taxon>asterids</taxon>
        <taxon>lamiids</taxon>
        <taxon>Gentianales</taxon>
        <taxon>Rubiaceae</taxon>
        <taxon>Ixoroideae</taxon>
        <taxon>Gardenieae complex</taxon>
        <taxon>Bertiereae - Coffeeae clade</taxon>
        <taxon>Coffeeae</taxon>
        <taxon>Coffea</taxon>
    </lineage>
</organism>
<name>A0A068UWQ9_COFCA</name>
<dbReference type="Proteomes" id="UP000295252">
    <property type="component" value="Chromosome VIII"/>
</dbReference>
<evidence type="ECO:0000313" key="1">
    <source>
        <dbReference type="EMBL" id="CDP12674.1"/>
    </source>
</evidence>
<dbReference type="EMBL" id="HG739153">
    <property type="protein sequence ID" value="CDP12674.1"/>
    <property type="molecule type" value="Genomic_DNA"/>
</dbReference>
<dbReference type="InParanoid" id="A0A068UWQ9"/>
<dbReference type="AlphaFoldDB" id="A0A068UWQ9"/>
<reference evidence="2" key="1">
    <citation type="journal article" date="2014" name="Science">
        <title>The coffee genome provides insight into the convergent evolution of caffeine biosynthesis.</title>
        <authorList>
            <person name="Denoeud F."/>
            <person name="Carretero-Paulet L."/>
            <person name="Dereeper A."/>
            <person name="Droc G."/>
            <person name="Guyot R."/>
            <person name="Pietrella M."/>
            <person name="Zheng C."/>
            <person name="Alberti A."/>
            <person name="Anthony F."/>
            <person name="Aprea G."/>
            <person name="Aury J.M."/>
            <person name="Bento P."/>
            <person name="Bernard M."/>
            <person name="Bocs S."/>
            <person name="Campa C."/>
            <person name="Cenci A."/>
            <person name="Combes M.C."/>
            <person name="Crouzillat D."/>
            <person name="Da Silva C."/>
            <person name="Daddiego L."/>
            <person name="De Bellis F."/>
            <person name="Dussert S."/>
            <person name="Garsmeur O."/>
            <person name="Gayraud T."/>
            <person name="Guignon V."/>
            <person name="Jahn K."/>
            <person name="Jamilloux V."/>
            <person name="Joet T."/>
            <person name="Labadie K."/>
            <person name="Lan T."/>
            <person name="Leclercq J."/>
            <person name="Lepelley M."/>
            <person name="Leroy T."/>
            <person name="Li L.T."/>
            <person name="Librado P."/>
            <person name="Lopez L."/>
            <person name="Munoz A."/>
            <person name="Noel B."/>
            <person name="Pallavicini A."/>
            <person name="Perrotta G."/>
            <person name="Poncet V."/>
            <person name="Pot D."/>
            <person name="Priyono X."/>
            <person name="Rigoreau M."/>
            <person name="Rouard M."/>
            <person name="Rozas J."/>
            <person name="Tranchant-Dubreuil C."/>
            <person name="VanBuren R."/>
            <person name="Zhang Q."/>
            <person name="Andrade A.C."/>
            <person name="Argout X."/>
            <person name="Bertrand B."/>
            <person name="de Kochko A."/>
            <person name="Graziosi G."/>
            <person name="Henry R.J."/>
            <person name="Jayarama X."/>
            <person name="Ming R."/>
            <person name="Nagai C."/>
            <person name="Rounsley S."/>
            <person name="Sankoff D."/>
            <person name="Giuliano G."/>
            <person name="Albert V.A."/>
            <person name="Wincker P."/>
            <person name="Lashermes P."/>
        </authorList>
    </citation>
    <scope>NUCLEOTIDE SEQUENCE [LARGE SCALE GENOMIC DNA]</scope>
    <source>
        <strain evidence="2">cv. DH200-94</strain>
    </source>
</reference>
<protein>
    <submittedName>
        <fullName evidence="1">Uncharacterized protein</fullName>
    </submittedName>
</protein>
<sequence length="54" mass="6100">MCDTFQARDWRKRRADMSVYSLFPPSKGKGTSRKQTVHRLLDESDDAGITILGG</sequence>
<proteinExistence type="predicted"/>
<keyword evidence="2" id="KW-1185">Reference proteome</keyword>
<evidence type="ECO:0000313" key="2">
    <source>
        <dbReference type="Proteomes" id="UP000295252"/>
    </source>
</evidence>
<accession>A0A068UWQ9</accession>
<dbReference type="Gramene" id="CDP12674">
    <property type="protein sequence ID" value="CDP12674"/>
    <property type="gene ID" value="GSCOC_T00036403001"/>
</dbReference>
<gene>
    <name evidence="1" type="ORF">GSCOC_T00036403001</name>
</gene>